<feature type="region of interest" description="Disordered" evidence="1">
    <location>
        <begin position="1"/>
        <end position="34"/>
    </location>
</feature>
<reference evidence="2 3" key="1">
    <citation type="journal article" date="2018" name="Sci. Rep.">
        <title>Comparative genomics provides insights into the lifestyle and reveals functional heterogeneity of dark septate endophytic fungi.</title>
        <authorList>
            <person name="Knapp D.G."/>
            <person name="Nemeth J.B."/>
            <person name="Barry K."/>
            <person name="Hainaut M."/>
            <person name="Henrissat B."/>
            <person name="Johnson J."/>
            <person name="Kuo A."/>
            <person name="Lim J.H.P."/>
            <person name="Lipzen A."/>
            <person name="Nolan M."/>
            <person name="Ohm R.A."/>
            <person name="Tamas L."/>
            <person name="Grigoriev I.V."/>
            <person name="Spatafora J.W."/>
            <person name="Nagy L.G."/>
            <person name="Kovacs G.M."/>
        </authorList>
    </citation>
    <scope>NUCLEOTIDE SEQUENCE [LARGE SCALE GENOMIC DNA]</scope>
    <source>
        <strain evidence="2 3">DSE2036</strain>
    </source>
</reference>
<feature type="region of interest" description="Disordered" evidence="1">
    <location>
        <begin position="53"/>
        <end position="86"/>
    </location>
</feature>
<sequence length="157" mass="16505">MNQGPMGGFGPPGAFPPPGMPGMPPPPFMGRGGREFEKRIPSTIHFANNLSSQHATQHGLPASQHASQHASEHASEHALPTAEYACRSGNATKHAIPWKLPAPSTRPSWLPCGSSPGHATLPVPSAWSSWLSSCKHGIPSSPARCNSSWPIPPSFPA</sequence>
<proteinExistence type="predicted"/>
<evidence type="ECO:0000313" key="3">
    <source>
        <dbReference type="Proteomes" id="UP000244855"/>
    </source>
</evidence>
<accession>A0A2V1DN74</accession>
<dbReference type="Proteomes" id="UP000244855">
    <property type="component" value="Unassembled WGS sequence"/>
</dbReference>
<gene>
    <name evidence="2" type="ORF">DM02DRAFT_430222</name>
</gene>
<evidence type="ECO:0000256" key="1">
    <source>
        <dbReference type="SAM" id="MobiDB-lite"/>
    </source>
</evidence>
<dbReference type="EMBL" id="KZ805390">
    <property type="protein sequence ID" value="PVH99540.1"/>
    <property type="molecule type" value="Genomic_DNA"/>
</dbReference>
<organism evidence="2 3">
    <name type="scientific">Periconia macrospinosa</name>
    <dbReference type="NCBI Taxonomy" id="97972"/>
    <lineage>
        <taxon>Eukaryota</taxon>
        <taxon>Fungi</taxon>
        <taxon>Dikarya</taxon>
        <taxon>Ascomycota</taxon>
        <taxon>Pezizomycotina</taxon>
        <taxon>Dothideomycetes</taxon>
        <taxon>Pleosporomycetidae</taxon>
        <taxon>Pleosporales</taxon>
        <taxon>Massarineae</taxon>
        <taxon>Periconiaceae</taxon>
        <taxon>Periconia</taxon>
    </lineage>
</organism>
<feature type="compositionally biased region" description="Pro residues" evidence="1">
    <location>
        <begin position="13"/>
        <end position="28"/>
    </location>
</feature>
<dbReference type="AlphaFoldDB" id="A0A2V1DN74"/>
<name>A0A2V1DN74_9PLEO</name>
<keyword evidence="3" id="KW-1185">Reference proteome</keyword>
<protein>
    <submittedName>
        <fullName evidence="2">Uncharacterized protein</fullName>
    </submittedName>
</protein>
<feature type="compositionally biased region" description="Gly residues" evidence="1">
    <location>
        <begin position="1"/>
        <end position="11"/>
    </location>
</feature>
<evidence type="ECO:0000313" key="2">
    <source>
        <dbReference type="EMBL" id="PVH99540.1"/>
    </source>
</evidence>